<dbReference type="Proteomes" id="UP000317638">
    <property type="component" value="Unassembled WGS sequence"/>
</dbReference>
<dbReference type="AlphaFoldDB" id="A0A553JXT4"/>
<reference evidence="1 2" key="1">
    <citation type="submission" date="2019-07" db="EMBL/GenBank/DDBJ databases">
        <authorList>
            <person name="Zhou L.-Y."/>
        </authorList>
    </citation>
    <scope>NUCLEOTIDE SEQUENCE [LARGE SCALE GENOMIC DNA]</scope>
    <source>
        <strain evidence="1 2">YIM 101269</strain>
    </source>
</reference>
<dbReference type="EMBL" id="VKKG01000005">
    <property type="protein sequence ID" value="TRY17261.1"/>
    <property type="molecule type" value="Genomic_DNA"/>
</dbReference>
<evidence type="ECO:0000313" key="1">
    <source>
        <dbReference type="EMBL" id="TRY17261.1"/>
    </source>
</evidence>
<accession>A0A553JXT4</accession>
<dbReference type="RefSeq" id="WP_143938725.1">
    <property type="nucleotide sequence ID" value="NZ_VKKG01000005.1"/>
</dbReference>
<proteinExistence type="predicted"/>
<protein>
    <submittedName>
        <fullName evidence="1">Uncharacterized protein</fullName>
    </submittedName>
</protein>
<dbReference type="OrthoDB" id="3543368at2"/>
<evidence type="ECO:0000313" key="2">
    <source>
        <dbReference type="Proteomes" id="UP000317638"/>
    </source>
</evidence>
<keyword evidence="2" id="KW-1185">Reference proteome</keyword>
<sequence>MAISRDEMIKILAQADPVGLIAAGAPRDEYANEADEILALRGTPQVTEITGVFSVSFSEPGACTRETARWIAEEMARRSAERGEG</sequence>
<organism evidence="1 2">
    <name type="scientific">Tessaracoccus rhinocerotis</name>
    <dbReference type="NCBI Taxonomy" id="1689449"/>
    <lineage>
        <taxon>Bacteria</taxon>
        <taxon>Bacillati</taxon>
        <taxon>Actinomycetota</taxon>
        <taxon>Actinomycetes</taxon>
        <taxon>Propionibacteriales</taxon>
        <taxon>Propionibacteriaceae</taxon>
        <taxon>Tessaracoccus</taxon>
    </lineage>
</organism>
<gene>
    <name evidence="1" type="ORF">FOJ82_11925</name>
</gene>
<name>A0A553JXT4_9ACTN</name>
<comment type="caution">
    <text evidence="1">The sequence shown here is derived from an EMBL/GenBank/DDBJ whole genome shotgun (WGS) entry which is preliminary data.</text>
</comment>